<dbReference type="AlphaFoldDB" id="A0ABD1WWC2"/>
<evidence type="ECO:0000256" key="2">
    <source>
        <dbReference type="ARBA" id="ARBA00023015"/>
    </source>
</evidence>
<dbReference type="PROSITE" id="PS50066">
    <property type="entry name" value="MADS_BOX_2"/>
    <property type="match status" value="1"/>
</dbReference>
<proteinExistence type="predicted"/>
<keyword evidence="4" id="KW-0804">Transcription</keyword>
<evidence type="ECO:0000256" key="3">
    <source>
        <dbReference type="ARBA" id="ARBA00023125"/>
    </source>
</evidence>
<evidence type="ECO:0000256" key="5">
    <source>
        <dbReference type="ARBA" id="ARBA00023242"/>
    </source>
</evidence>
<feature type="domain" description="MADS-box" evidence="6">
    <location>
        <begin position="12"/>
        <end position="59"/>
    </location>
</feature>
<dbReference type="GO" id="GO:0003677">
    <property type="term" value="F:DNA binding"/>
    <property type="evidence" value="ECO:0007669"/>
    <property type="project" value="UniProtKB-KW"/>
</dbReference>
<keyword evidence="5" id="KW-0539">Nucleus</keyword>
<evidence type="ECO:0000256" key="1">
    <source>
        <dbReference type="ARBA" id="ARBA00004123"/>
    </source>
</evidence>
<dbReference type="Proteomes" id="UP001604277">
    <property type="component" value="Unassembled WGS sequence"/>
</dbReference>
<comment type="subcellular location">
    <subcellularLocation>
        <location evidence="1">Nucleus</location>
    </subcellularLocation>
</comment>
<dbReference type="EMBL" id="JBFOLJ010000002">
    <property type="protein sequence ID" value="KAL2552978.1"/>
    <property type="molecule type" value="Genomic_DNA"/>
</dbReference>
<evidence type="ECO:0000256" key="4">
    <source>
        <dbReference type="ARBA" id="ARBA00023163"/>
    </source>
</evidence>
<organism evidence="7 8">
    <name type="scientific">Forsythia ovata</name>
    <dbReference type="NCBI Taxonomy" id="205694"/>
    <lineage>
        <taxon>Eukaryota</taxon>
        <taxon>Viridiplantae</taxon>
        <taxon>Streptophyta</taxon>
        <taxon>Embryophyta</taxon>
        <taxon>Tracheophyta</taxon>
        <taxon>Spermatophyta</taxon>
        <taxon>Magnoliopsida</taxon>
        <taxon>eudicotyledons</taxon>
        <taxon>Gunneridae</taxon>
        <taxon>Pentapetalae</taxon>
        <taxon>asterids</taxon>
        <taxon>lamiids</taxon>
        <taxon>Lamiales</taxon>
        <taxon>Oleaceae</taxon>
        <taxon>Forsythieae</taxon>
        <taxon>Forsythia</taxon>
    </lineage>
</organism>
<evidence type="ECO:0000313" key="7">
    <source>
        <dbReference type="EMBL" id="KAL2552978.1"/>
    </source>
</evidence>
<dbReference type="SMART" id="SM00432">
    <property type="entry name" value="MADS"/>
    <property type="match status" value="1"/>
</dbReference>
<dbReference type="Pfam" id="PF00319">
    <property type="entry name" value="SRF-TF"/>
    <property type="match status" value="1"/>
</dbReference>
<keyword evidence="2" id="KW-0805">Transcription regulation</keyword>
<accession>A0ABD1WWC2</accession>
<evidence type="ECO:0000259" key="6">
    <source>
        <dbReference type="PROSITE" id="PS50066"/>
    </source>
</evidence>
<dbReference type="InterPro" id="IPR050142">
    <property type="entry name" value="MADS-box/MEF2_TF"/>
</dbReference>
<reference evidence="8" key="1">
    <citation type="submission" date="2024-07" db="EMBL/GenBank/DDBJ databases">
        <title>Two chromosome-level genome assemblies of Korean endemic species Abeliophyllum distichum and Forsythia ovata (Oleaceae).</title>
        <authorList>
            <person name="Jang H."/>
        </authorList>
    </citation>
    <scope>NUCLEOTIDE SEQUENCE [LARGE SCALE GENOMIC DNA]</scope>
</reference>
<dbReference type="GO" id="GO:0005634">
    <property type="term" value="C:nucleus"/>
    <property type="evidence" value="ECO:0007669"/>
    <property type="project" value="UniProtKB-SubCell"/>
</dbReference>
<gene>
    <name evidence="7" type="ORF">Fot_06597</name>
</gene>
<protein>
    <submittedName>
        <fullName evidence="7">AGAMOUS-like 87</fullName>
    </submittedName>
</protein>
<name>A0ABD1WWC2_9LAMI</name>
<dbReference type="PANTHER" id="PTHR48019">
    <property type="entry name" value="SERUM RESPONSE FACTOR HOMOLOG"/>
    <property type="match status" value="1"/>
</dbReference>
<dbReference type="SUPFAM" id="SSF55455">
    <property type="entry name" value="SRF-like"/>
    <property type="match status" value="1"/>
</dbReference>
<comment type="caution">
    <text evidence="7">The sequence shown here is derived from an EMBL/GenBank/DDBJ whole genome shotgun (WGS) entry which is preliminary data.</text>
</comment>
<keyword evidence="8" id="KW-1185">Reference proteome</keyword>
<evidence type="ECO:0000313" key="8">
    <source>
        <dbReference type="Proteomes" id="UP001604277"/>
    </source>
</evidence>
<dbReference type="InterPro" id="IPR036879">
    <property type="entry name" value="TF_MADSbox_sf"/>
</dbReference>
<keyword evidence="3" id="KW-0238">DNA-binding</keyword>
<sequence length="185" mass="21223">MTTLYPFTDLIMVHTKVRHELITDKNARRRTFKKRKSSLLKKLHELKALCNVDAFAIIYERDETQPDVWPSPLEAFSSIQRFNNLPHTSKTSHMINGEGFFRQNLSRLTANLDKEKHKVQLMEMELLLANCLDKNDVCDVSDPNDLQALLRLLERKLPMVNGKIAAIESSGSTAIEITNEDTKKS</sequence>
<dbReference type="Gene3D" id="3.40.1810.10">
    <property type="entry name" value="Transcription factor, MADS-box"/>
    <property type="match status" value="1"/>
</dbReference>
<dbReference type="InterPro" id="IPR002100">
    <property type="entry name" value="TF_MADSbox"/>
</dbReference>